<protein>
    <submittedName>
        <fullName evidence="1">Uncharacterized protein</fullName>
    </submittedName>
</protein>
<proteinExistence type="predicted"/>
<name>A0A0N7F4J2_9PSEU</name>
<keyword evidence="2" id="KW-1185">Reference proteome</keyword>
<dbReference type="STRING" id="860235.AOZ06_36145"/>
<gene>
    <name evidence="1" type="ORF">AOZ06_36145</name>
</gene>
<dbReference type="Proteomes" id="UP000063699">
    <property type="component" value="Chromosome"/>
</dbReference>
<reference evidence="1 2" key="1">
    <citation type="submission" date="2015-07" db="EMBL/GenBank/DDBJ databases">
        <title>Genome sequencing of Kibdelosporangium phytohabitans.</title>
        <authorList>
            <person name="Qin S."/>
            <person name="Xing K."/>
        </authorList>
    </citation>
    <scope>NUCLEOTIDE SEQUENCE [LARGE SCALE GENOMIC DNA]</scope>
    <source>
        <strain evidence="1 2">KLBMP1111</strain>
    </source>
</reference>
<dbReference type="OrthoDB" id="3700760at2"/>
<dbReference type="AlphaFoldDB" id="A0A0N7F4J2"/>
<organism evidence="1 2">
    <name type="scientific">Kibdelosporangium phytohabitans</name>
    <dbReference type="NCBI Taxonomy" id="860235"/>
    <lineage>
        <taxon>Bacteria</taxon>
        <taxon>Bacillati</taxon>
        <taxon>Actinomycetota</taxon>
        <taxon>Actinomycetes</taxon>
        <taxon>Pseudonocardiales</taxon>
        <taxon>Pseudonocardiaceae</taxon>
        <taxon>Kibdelosporangium</taxon>
    </lineage>
</organism>
<evidence type="ECO:0000313" key="2">
    <source>
        <dbReference type="Proteomes" id="UP000063699"/>
    </source>
</evidence>
<accession>A0A0N7F4J2</accession>
<sequence>MPALRRAHDVGHAVLALHLAAHHGLLFTAWQQRRFACVISQLALAGAAALFDRDRHQKQPGWPVVIV</sequence>
<evidence type="ECO:0000313" key="1">
    <source>
        <dbReference type="EMBL" id="ALG11583.1"/>
    </source>
</evidence>
<dbReference type="KEGG" id="kphy:AOZ06_36145"/>
<dbReference type="EMBL" id="CP012752">
    <property type="protein sequence ID" value="ALG11583.1"/>
    <property type="molecule type" value="Genomic_DNA"/>
</dbReference>